<keyword evidence="3" id="KW-1185">Reference proteome</keyword>
<dbReference type="InterPro" id="IPR004252">
    <property type="entry name" value="Probable_transposase_24"/>
</dbReference>
<evidence type="ECO:0000313" key="3">
    <source>
        <dbReference type="Proteomes" id="UP000634136"/>
    </source>
</evidence>
<dbReference type="PANTHER" id="PTHR33144:SF45">
    <property type="entry name" value="TRANSPOSASE TNP1_EN_SPM-LIKE DOMAIN-CONTAINING PROTEIN"/>
    <property type="match status" value="1"/>
</dbReference>
<feature type="compositionally biased region" description="Basic and acidic residues" evidence="1">
    <location>
        <begin position="16"/>
        <end position="26"/>
    </location>
</feature>
<name>A0A834W3L7_9FABA</name>
<accession>A0A834W3L7</accession>
<evidence type="ECO:0000313" key="2">
    <source>
        <dbReference type="EMBL" id="KAF7808145.1"/>
    </source>
</evidence>
<reference evidence="2" key="1">
    <citation type="submission" date="2020-09" db="EMBL/GenBank/DDBJ databases">
        <title>Genome-Enabled Discovery of Anthraquinone Biosynthesis in Senna tora.</title>
        <authorList>
            <person name="Kang S.-H."/>
            <person name="Pandey R.P."/>
            <person name="Lee C.-M."/>
            <person name="Sim J.-S."/>
            <person name="Jeong J.-T."/>
            <person name="Choi B.-S."/>
            <person name="Jung M."/>
            <person name="Ginzburg D."/>
            <person name="Zhao K."/>
            <person name="Won S.Y."/>
            <person name="Oh T.-J."/>
            <person name="Yu Y."/>
            <person name="Kim N.-H."/>
            <person name="Lee O.R."/>
            <person name="Lee T.-H."/>
            <person name="Bashyal P."/>
            <person name="Kim T.-S."/>
            <person name="Lee W.-H."/>
            <person name="Kawkins C."/>
            <person name="Kim C.-K."/>
            <person name="Kim J.S."/>
            <person name="Ahn B.O."/>
            <person name="Rhee S.Y."/>
            <person name="Sohng J.K."/>
        </authorList>
    </citation>
    <scope>NUCLEOTIDE SEQUENCE</scope>
    <source>
        <tissue evidence="2">Leaf</tissue>
    </source>
</reference>
<evidence type="ECO:0000256" key="1">
    <source>
        <dbReference type="SAM" id="MobiDB-lite"/>
    </source>
</evidence>
<protein>
    <submittedName>
        <fullName evidence="2">Uncharacterized protein</fullName>
    </submittedName>
</protein>
<dbReference type="EMBL" id="JAAIUW010000012">
    <property type="protein sequence ID" value="KAF7808145.1"/>
    <property type="molecule type" value="Genomic_DNA"/>
</dbReference>
<dbReference type="OrthoDB" id="1433588at2759"/>
<dbReference type="Proteomes" id="UP000634136">
    <property type="component" value="Unassembled WGS sequence"/>
</dbReference>
<dbReference type="PANTHER" id="PTHR33144">
    <property type="entry name" value="OS10G0409366 PROTEIN-RELATED"/>
    <property type="match status" value="1"/>
</dbReference>
<gene>
    <name evidence="2" type="ORF">G2W53_040306</name>
</gene>
<sequence length="169" mass="18352">MWAAFVDYRLNPKTKAMSEKNRENRSKLKMPHTCGSKSMARKKQEMELASGKPVSRGAVFVATHKRKDGSYVNDNAKIVSLSEMDSLGQVLGKENLGRVCGLGFGPSPTQVFGHATTRLGRIPLNGGSDHAGDNLGLESVPPEFADLINPQVHKLLDGLVSRTLGYLAF</sequence>
<feature type="region of interest" description="Disordered" evidence="1">
    <location>
        <begin position="16"/>
        <end position="39"/>
    </location>
</feature>
<organism evidence="2 3">
    <name type="scientific">Senna tora</name>
    <dbReference type="NCBI Taxonomy" id="362788"/>
    <lineage>
        <taxon>Eukaryota</taxon>
        <taxon>Viridiplantae</taxon>
        <taxon>Streptophyta</taxon>
        <taxon>Embryophyta</taxon>
        <taxon>Tracheophyta</taxon>
        <taxon>Spermatophyta</taxon>
        <taxon>Magnoliopsida</taxon>
        <taxon>eudicotyledons</taxon>
        <taxon>Gunneridae</taxon>
        <taxon>Pentapetalae</taxon>
        <taxon>rosids</taxon>
        <taxon>fabids</taxon>
        <taxon>Fabales</taxon>
        <taxon>Fabaceae</taxon>
        <taxon>Caesalpinioideae</taxon>
        <taxon>Cassia clade</taxon>
        <taxon>Senna</taxon>
    </lineage>
</organism>
<dbReference type="AlphaFoldDB" id="A0A834W3L7"/>
<comment type="caution">
    <text evidence="2">The sequence shown here is derived from an EMBL/GenBank/DDBJ whole genome shotgun (WGS) entry which is preliminary data.</text>
</comment>
<dbReference type="Pfam" id="PF03004">
    <property type="entry name" value="Transposase_24"/>
    <property type="match status" value="1"/>
</dbReference>
<proteinExistence type="predicted"/>